<proteinExistence type="inferred from homology"/>
<reference evidence="6 7" key="1">
    <citation type="submission" date="2016-10" db="EMBL/GenBank/DDBJ databases">
        <authorList>
            <person name="de Groot N.N."/>
        </authorList>
    </citation>
    <scope>NUCLEOTIDE SEQUENCE [LARGE SCALE GENOMIC DNA]</scope>
    <source>
        <strain evidence="6 7">NLAE-zl-G419</strain>
    </source>
</reference>
<dbReference type="Proteomes" id="UP000182135">
    <property type="component" value="Unassembled WGS sequence"/>
</dbReference>
<evidence type="ECO:0000256" key="5">
    <source>
        <dbReference type="RuleBase" id="RU363041"/>
    </source>
</evidence>
<feature type="transmembrane region" description="Helical" evidence="5">
    <location>
        <begin position="264"/>
        <end position="281"/>
    </location>
</feature>
<evidence type="ECO:0000256" key="3">
    <source>
        <dbReference type="ARBA" id="ARBA00022989"/>
    </source>
</evidence>
<evidence type="ECO:0000256" key="1">
    <source>
        <dbReference type="ARBA" id="ARBA00004141"/>
    </source>
</evidence>
<dbReference type="GeneID" id="90545803"/>
<feature type="transmembrane region" description="Helical" evidence="5">
    <location>
        <begin position="208"/>
        <end position="226"/>
    </location>
</feature>
<dbReference type="STRING" id="1529.SAMN04487885_11014"/>
<keyword evidence="5" id="KW-1003">Cell membrane</keyword>
<feature type="transmembrane region" description="Helical" evidence="5">
    <location>
        <begin position="38"/>
        <end position="65"/>
    </location>
</feature>
<feature type="transmembrane region" description="Helical" evidence="5">
    <location>
        <begin position="77"/>
        <end position="98"/>
    </location>
</feature>
<dbReference type="OrthoDB" id="357960at2"/>
<comment type="subcellular location">
    <subcellularLocation>
        <location evidence="5">Cell membrane</location>
        <topology evidence="5">Multi-pass membrane protein</topology>
    </subcellularLocation>
    <subcellularLocation>
        <location evidence="1">Membrane</location>
        <topology evidence="1">Multi-pass membrane protein</topology>
    </subcellularLocation>
</comment>
<keyword evidence="3 5" id="KW-1133">Transmembrane helix</keyword>
<evidence type="ECO:0000313" key="7">
    <source>
        <dbReference type="Proteomes" id="UP000182135"/>
    </source>
</evidence>
<dbReference type="EMBL" id="FOOE01000010">
    <property type="protein sequence ID" value="SFF77479.1"/>
    <property type="molecule type" value="Genomic_DNA"/>
</dbReference>
<keyword evidence="7" id="KW-1185">Reference proteome</keyword>
<feature type="transmembrane region" description="Helical" evidence="5">
    <location>
        <begin position="238"/>
        <end position="258"/>
    </location>
</feature>
<feature type="transmembrane region" description="Helical" evidence="5">
    <location>
        <begin position="105"/>
        <end position="126"/>
    </location>
</feature>
<gene>
    <name evidence="6" type="ORF">SAMN04487885_11014</name>
</gene>
<evidence type="ECO:0000313" key="6">
    <source>
        <dbReference type="EMBL" id="SFF77479.1"/>
    </source>
</evidence>
<dbReference type="InterPro" id="IPR002781">
    <property type="entry name" value="TM_pro_TauE-like"/>
</dbReference>
<keyword evidence="2 5" id="KW-0812">Transmembrane</keyword>
<feature type="transmembrane region" description="Helical" evidence="5">
    <location>
        <begin position="6"/>
        <end position="26"/>
    </location>
</feature>
<dbReference type="PANTHER" id="PTHR43483">
    <property type="entry name" value="MEMBRANE TRANSPORTER PROTEIN HI_0806-RELATED"/>
    <property type="match status" value="1"/>
</dbReference>
<feature type="transmembrane region" description="Helical" evidence="5">
    <location>
        <begin position="138"/>
        <end position="159"/>
    </location>
</feature>
<dbReference type="PANTHER" id="PTHR43483:SF3">
    <property type="entry name" value="MEMBRANE TRANSPORTER PROTEIN HI_0806-RELATED"/>
    <property type="match status" value="1"/>
</dbReference>
<name>A0A1I2LGA2_9CLOT</name>
<dbReference type="AlphaFoldDB" id="A0A1I2LGA2"/>
<comment type="similarity">
    <text evidence="5">Belongs to the 4-toluene sulfonate uptake permease (TSUP) (TC 2.A.102) family.</text>
</comment>
<evidence type="ECO:0000256" key="4">
    <source>
        <dbReference type="ARBA" id="ARBA00023136"/>
    </source>
</evidence>
<dbReference type="Pfam" id="PF01925">
    <property type="entry name" value="TauE"/>
    <property type="match status" value="2"/>
</dbReference>
<accession>A0A1I2LGA2</accession>
<evidence type="ECO:0000256" key="2">
    <source>
        <dbReference type="ARBA" id="ARBA00022692"/>
    </source>
</evidence>
<dbReference type="RefSeq" id="WP_027638665.1">
    <property type="nucleotide sequence ID" value="NZ_BAAACD010000033.1"/>
</dbReference>
<sequence>MLTKIVLMILGILVAIFAVFFIKDFIKSSREGTLGEGSFVTAGVSGFVVNFFDTLGIGAFAPLTALLKGFKITRDKLIPGTLNVACTIPVAVEAFIFIDSIEVEPITLISMIAAASLGAILGAGFVSKLDEKKIQITMAVALLIVAVIMLISQLGLMPLGGNEVGLSGAKLVIAIVGNFILGTLMTVGIGLYAPCMALVYALGLSPKIAFPIMMGSCAFLMPSASIKFVKEKSYDTKASMAVTIFGVIGVFIAAYLVKELPLEVLKWLVILVVLYTSLSMFKSLKSKRAGKA</sequence>
<feature type="transmembrane region" description="Helical" evidence="5">
    <location>
        <begin position="171"/>
        <end position="202"/>
    </location>
</feature>
<organism evidence="6 7">
    <name type="scientific">Clostridium cadaveris</name>
    <dbReference type="NCBI Taxonomy" id="1529"/>
    <lineage>
        <taxon>Bacteria</taxon>
        <taxon>Bacillati</taxon>
        <taxon>Bacillota</taxon>
        <taxon>Clostridia</taxon>
        <taxon>Eubacteriales</taxon>
        <taxon>Clostridiaceae</taxon>
        <taxon>Clostridium</taxon>
    </lineage>
</organism>
<dbReference type="GO" id="GO:0005886">
    <property type="term" value="C:plasma membrane"/>
    <property type="evidence" value="ECO:0007669"/>
    <property type="project" value="UniProtKB-SubCell"/>
</dbReference>
<protein>
    <recommendedName>
        <fullName evidence="5">Probable membrane transporter protein</fullName>
    </recommendedName>
</protein>
<dbReference type="eggNOG" id="COG0730">
    <property type="taxonomic scope" value="Bacteria"/>
</dbReference>
<keyword evidence="4 5" id="KW-0472">Membrane</keyword>